<dbReference type="EMBL" id="JAMTCK010000008">
    <property type="protein sequence ID" value="MCP2166829.1"/>
    <property type="molecule type" value="Genomic_DNA"/>
</dbReference>
<dbReference type="SUPFAM" id="SSF48498">
    <property type="entry name" value="Tetracyclin repressor-like, C-terminal domain"/>
    <property type="match status" value="1"/>
</dbReference>
<dbReference type="AlphaFoldDB" id="A0AAE3GGE4"/>
<dbReference type="InterPro" id="IPR001647">
    <property type="entry name" value="HTH_TetR"/>
</dbReference>
<dbReference type="InterPro" id="IPR039536">
    <property type="entry name" value="TetR_C_Proteobacteria"/>
</dbReference>
<dbReference type="GO" id="GO:0003700">
    <property type="term" value="F:DNA-binding transcription factor activity"/>
    <property type="evidence" value="ECO:0007669"/>
    <property type="project" value="TreeGrafter"/>
</dbReference>
<evidence type="ECO:0000313" key="4">
    <source>
        <dbReference type="EMBL" id="MCP2166829.1"/>
    </source>
</evidence>
<proteinExistence type="predicted"/>
<dbReference type="PROSITE" id="PS50977">
    <property type="entry name" value="HTH_TETR_2"/>
    <property type="match status" value="1"/>
</dbReference>
<evidence type="ECO:0000313" key="5">
    <source>
        <dbReference type="Proteomes" id="UP001206128"/>
    </source>
</evidence>
<protein>
    <submittedName>
        <fullName evidence="4">Transcriptional regulator, TetR family</fullName>
    </submittedName>
</protein>
<dbReference type="Gene3D" id="1.10.357.10">
    <property type="entry name" value="Tetracycline Repressor, domain 2"/>
    <property type="match status" value="1"/>
</dbReference>
<dbReference type="GO" id="GO:0000976">
    <property type="term" value="F:transcription cis-regulatory region binding"/>
    <property type="evidence" value="ECO:0007669"/>
    <property type="project" value="TreeGrafter"/>
</dbReference>
<dbReference type="InterPro" id="IPR009057">
    <property type="entry name" value="Homeodomain-like_sf"/>
</dbReference>
<sequence length="202" mass="22110">MARTTPGVTRGRILDEAIRLFSTRGYDATSVVDIQVACGLAPGSGALYKHFPSKKALLEQAVRRNLELMASRRAAAVTDVPDDPRAALRLLAGVVWEVMDSERDLVRIMIREFAGFPELFEEMWQGVLATLYRECAAWLSGLRDQGRTRVTDPEATAGVLVASLTYYPILDALIGHTPGDLAPDRFLAAWLDHAVATLGITD</sequence>
<name>A0AAE3GGE4_9PSEU</name>
<gene>
    <name evidence="4" type="ORF">LX83_003701</name>
</gene>
<feature type="DNA-binding region" description="H-T-H motif" evidence="2">
    <location>
        <begin position="32"/>
        <end position="51"/>
    </location>
</feature>
<dbReference type="PANTHER" id="PTHR30055">
    <property type="entry name" value="HTH-TYPE TRANSCRIPTIONAL REGULATOR RUTR"/>
    <property type="match status" value="1"/>
</dbReference>
<dbReference type="InterPro" id="IPR036271">
    <property type="entry name" value="Tet_transcr_reg_TetR-rel_C_sf"/>
</dbReference>
<feature type="domain" description="HTH tetR-type" evidence="3">
    <location>
        <begin position="7"/>
        <end position="69"/>
    </location>
</feature>
<dbReference type="InterPro" id="IPR050109">
    <property type="entry name" value="HTH-type_TetR-like_transc_reg"/>
</dbReference>
<keyword evidence="1 2" id="KW-0238">DNA-binding</keyword>
<evidence type="ECO:0000256" key="2">
    <source>
        <dbReference type="PROSITE-ProRule" id="PRU00335"/>
    </source>
</evidence>
<dbReference type="Proteomes" id="UP001206128">
    <property type="component" value="Unassembled WGS sequence"/>
</dbReference>
<organism evidence="4 5">
    <name type="scientific">Goodfellowiella coeruleoviolacea</name>
    <dbReference type="NCBI Taxonomy" id="334858"/>
    <lineage>
        <taxon>Bacteria</taxon>
        <taxon>Bacillati</taxon>
        <taxon>Actinomycetota</taxon>
        <taxon>Actinomycetes</taxon>
        <taxon>Pseudonocardiales</taxon>
        <taxon>Pseudonocardiaceae</taxon>
        <taxon>Goodfellowiella</taxon>
    </lineage>
</organism>
<dbReference type="SUPFAM" id="SSF46689">
    <property type="entry name" value="Homeodomain-like"/>
    <property type="match status" value="1"/>
</dbReference>
<dbReference type="PANTHER" id="PTHR30055:SF223">
    <property type="entry name" value="HTH-TYPE TRANSCRIPTIONAL REGULATOR UIDR"/>
    <property type="match status" value="1"/>
</dbReference>
<comment type="caution">
    <text evidence="4">The sequence shown here is derived from an EMBL/GenBank/DDBJ whole genome shotgun (WGS) entry which is preliminary data.</text>
</comment>
<keyword evidence="5" id="KW-1185">Reference proteome</keyword>
<reference evidence="4" key="1">
    <citation type="submission" date="2022-06" db="EMBL/GenBank/DDBJ databases">
        <title>Genomic Encyclopedia of Archaeal and Bacterial Type Strains, Phase II (KMG-II): from individual species to whole genera.</title>
        <authorList>
            <person name="Goeker M."/>
        </authorList>
    </citation>
    <scope>NUCLEOTIDE SEQUENCE</scope>
    <source>
        <strain evidence="4">DSM 43935</strain>
    </source>
</reference>
<evidence type="ECO:0000259" key="3">
    <source>
        <dbReference type="PROSITE" id="PS50977"/>
    </source>
</evidence>
<dbReference type="Pfam" id="PF00440">
    <property type="entry name" value="TetR_N"/>
    <property type="match status" value="1"/>
</dbReference>
<accession>A0AAE3GGE4</accession>
<dbReference type="RefSeq" id="WP_253773084.1">
    <property type="nucleotide sequence ID" value="NZ_JAMTCK010000008.1"/>
</dbReference>
<dbReference type="Pfam" id="PF14246">
    <property type="entry name" value="TetR_C_7"/>
    <property type="match status" value="1"/>
</dbReference>
<evidence type="ECO:0000256" key="1">
    <source>
        <dbReference type="ARBA" id="ARBA00023125"/>
    </source>
</evidence>